<dbReference type="PROSITE" id="PS00571">
    <property type="entry name" value="AMIDASES"/>
    <property type="match status" value="1"/>
</dbReference>
<dbReference type="EMBL" id="VTZN01000007">
    <property type="protein sequence ID" value="KAA1251776.1"/>
    <property type="molecule type" value="Genomic_DNA"/>
</dbReference>
<dbReference type="NCBIfam" id="NF005899">
    <property type="entry name" value="PRK07869.1"/>
    <property type="match status" value="1"/>
</dbReference>
<sequence length="469" mass="49917">MARVHAFGDDALGDLDAVALADAIRSGQLGPAEVAEAAIARTEAVNPVLNAVAHEAYDTARSAALRGALSGVFTGVPSYIKDNVDLAGLPTMRGTDAWTPQRAGADSEITRVLLSTGLVALGKTQMSEFGFSGAAEHPRLGPVRNPWNTDHTAGASSSGAGALVAAGAVPIAHANDGGGSIRIPASCTGLVGLKPSRGRLPLDPQLRRLPVVIVANGVLTRSVRDTAALYREVERGWAPRGLPPIGDVTRPGKTRLRIAVTTRSVDSECGPEMRELTLQTAALLEELGHRVEQLDEMPVPSTFPDDFVLYWGFLASAQVNTGRLAFGKTFDRTRLDNLTLGLARHATRNAHRLPAAIVRLRATRRHTARLFGSYDVVLTPTLADPPPQVGYLSPVDYDQVIDRLRSWVTFTPLHNVTGEPAISLPLARSAAGLPVGMMLSADVGREARLLELAYELEEARPWARIHASA</sequence>
<evidence type="ECO:0000256" key="1">
    <source>
        <dbReference type="ARBA" id="ARBA00001311"/>
    </source>
</evidence>
<dbReference type="SUPFAM" id="SSF75304">
    <property type="entry name" value="Amidase signature (AS) enzymes"/>
    <property type="match status" value="1"/>
</dbReference>
<dbReference type="InterPro" id="IPR020556">
    <property type="entry name" value="Amidase_CS"/>
</dbReference>
<keyword evidence="5" id="KW-0378">Hydrolase</keyword>
<dbReference type="RefSeq" id="WP_149652416.1">
    <property type="nucleotide sequence ID" value="NZ_VTZN01000007.1"/>
</dbReference>
<organism evidence="5 6">
    <name type="scientific">Mycobacterium simiae</name>
    <name type="common">Mycobacterium habana</name>
    <dbReference type="NCBI Taxonomy" id="1784"/>
    <lineage>
        <taxon>Bacteria</taxon>
        <taxon>Bacillati</taxon>
        <taxon>Actinomycetota</taxon>
        <taxon>Actinomycetes</taxon>
        <taxon>Mycobacteriales</taxon>
        <taxon>Mycobacteriaceae</taxon>
        <taxon>Mycobacterium</taxon>
        <taxon>Mycobacterium simiae complex</taxon>
    </lineage>
</organism>
<name>A0A5B1BTW1_MYCSI</name>
<evidence type="ECO:0000259" key="4">
    <source>
        <dbReference type="Pfam" id="PF01425"/>
    </source>
</evidence>
<dbReference type="AlphaFoldDB" id="A0A5B1BTW1"/>
<dbReference type="Proteomes" id="UP000324701">
    <property type="component" value="Unassembled WGS sequence"/>
</dbReference>
<gene>
    <name evidence="5" type="ORF">F0Q45_02610</name>
</gene>
<keyword evidence="6" id="KW-1185">Reference proteome</keyword>
<reference evidence="5 6" key="1">
    <citation type="submission" date="2019-09" db="EMBL/GenBank/DDBJ databases">
        <title>Report of infection by Mycobacterium simiae a patient suffering from pulmonary tuberculosis.</title>
        <authorList>
            <person name="Mohanty P.S."/>
            <person name="Bansal A.K."/>
            <person name="Singh H."/>
            <person name="Sharma S."/>
            <person name="Patil S.A."/>
            <person name="Upadhaya P."/>
            <person name="Singh P.K."/>
            <person name="Kumar D."/>
            <person name="Kumar S."/>
            <person name="Singh R.K."/>
            <person name="Chaudhary B."/>
        </authorList>
    </citation>
    <scope>NUCLEOTIDE SEQUENCE [LARGE SCALE GENOMIC DNA]</scope>
    <source>
        <strain evidence="5 6">JAL-560-SIM</strain>
    </source>
</reference>
<dbReference type="Gene3D" id="3.90.1300.10">
    <property type="entry name" value="Amidase signature (AS) domain"/>
    <property type="match status" value="1"/>
</dbReference>
<dbReference type="OrthoDB" id="5175573at2"/>
<dbReference type="PANTHER" id="PTHR11895:SF7">
    <property type="entry name" value="GLUTAMYL-TRNA(GLN) AMIDOTRANSFERASE SUBUNIT A, MITOCHONDRIAL"/>
    <property type="match status" value="1"/>
</dbReference>
<protein>
    <recommendedName>
        <fullName evidence="3">amidase</fullName>
        <ecNumber evidence="3">3.5.1.4</ecNumber>
    </recommendedName>
</protein>
<comment type="similarity">
    <text evidence="2">Belongs to the amidase family.</text>
</comment>
<comment type="catalytic activity">
    <reaction evidence="1">
        <text>a monocarboxylic acid amide + H2O = a monocarboxylate + NH4(+)</text>
        <dbReference type="Rhea" id="RHEA:12020"/>
        <dbReference type="ChEBI" id="CHEBI:15377"/>
        <dbReference type="ChEBI" id="CHEBI:28938"/>
        <dbReference type="ChEBI" id="CHEBI:35757"/>
        <dbReference type="ChEBI" id="CHEBI:83628"/>
        <dbReference type="EC" id="3.5.1.4"/>
    </reaction>
</comment>
<dbReference type="InterPro" id="IPR023631">
    <property type="entry name" value="Amidase_dom"/>
</dbReference>
<dbReference type="GO" id="GO:0004040">
    <property type="term" value="F:amidase activity"/>
    <property type="evidence" value="ECO:0007669"/>
    <property type="project" value="UniProtKB-EC"/>
</dbReference>
<dbReference type="InterPro" id="IPR036928">
    <property type="entry name" value="AS_sf"/>
</dbReference>
<accession>A0A5B1BTW1</accession>
<dbReference type="EC" id="3.5.1.4" evidence="3"/>
<comment type="caution">
    <text evidence="5">The sequence shown here is derived from an EMBL/GenBank/DDBJ whole genome shotgun (WGS) entry which is preliminary data.</text>
</comment>
<evidence type="ECO:0000256" key="3">
    <source>
        <dbReference type="ARBA" id="ARBA00012922"/>
    </source>
</evidence>
<dbReference type="PANTHER" id="PTHR11895">
    <property type="entry name" value="TRANSAMIDASE"/>
    <property type="match status" value="1"/>
</dbReference>
<dbReference type="InterPro" id="IPR000120">
    <property type="entry name" value="Amidase"/>
</dbReference>
<dbReference type="Pfam" id="PF01425">
    <property type="entry name" value="Amidase"/>
    <property type="match status" value="1"/>
</dbReference>
<evidence type="ECO:0000313" key="5">
    <source>
        <dbReference type="EMBL" id="KAA1251776.1"/>
    </source>
</evidence>
<evidence type="ECO:0000313" key="6">
    <source>
        <dbReference type="Proteomes" id="UP000324701"/>
    </source>
</evidence>
<feature type="domain" description="Amidase" evidence="4">
    <location>
        <begin position="33"/>
        <end position="450"/>
    </location>
</feature>
<evidence type="ECO:0000256" key="2">
    <source>
        <dbReference type="ARBA" id="ARBA00009199"/>
    </source>
</evidence>
<proteinExistence type="inferred from homology"/>